<evidence type="ECO:0000313" key="7">
    <source>
        <dbReference type="EMBL" id="SPP82804.1"/>
    </source>
</evidence>
<dbReference type="AlphaFoldDB" id="A0A3B0JKD5"/>
<evidence type="ECO:0000256" key="4">
    <source>
        <dbReference type="ARBA" id="ARBA00048448"/>
    </source>
</evidence>
<keyword evidence="5" id="KW-1133">Transmembrane helix</keyword>
<keyword evidence="5" id="KW-0472">Membrane</keyword>
<evidence type="ECO:0000259" key="6">
    <source>
        <dbReference type="Pfam" id="PF01593"/>
    </source>
</evidence>
<feature type="transmembrane region" description="Helical" evidence="5">
    <location>
        <begin position="453"/>
        <end position="472"/>
    </location>
</feature>
<comment type="catalytic activity">
    <reaction evidence="4">
        <text>a secondary aliphatic amine + O2 + H2O = a primary amine + an aldehyde + H2O2</text>
        <dbReference type="Rhea" id="RHEA:26414"/>
        <dbReference type="ChEBI" id="CHEBI:15377"/>
        <dbReference type="ChEBI" id="CHEBI:15379"/>
        <dbReference type="ChEBI" id="CHEBI:16240"/>
        <dbReference type="ChEBI" id="CHEBI:17478"/>
        <dbReference type="ChEBI" id="CHEBI:58855"/>
        <dbReference type="ChEBI" id="CHEBI:65296"/>
        <dbReference type="EC" id="1.4.3.4"/>
    </reaction>
</comment>
<comment type="similarity">
    <text evidence="2">Belongs to the flavin monoamine oxidase family.</text>
</comment>
<sequence length="486" mass="55451">MDQHLPFGTEQPELDVVIVGAGLSGLTSAVKLLAKENTLHIRILDENSHPGGQLGQTGNGFRLVDEEQHDMLAFMNDMQVLPQHRRDANAELQRCWSLDRGPTAQPAKFELCRYIQMLNLRMGRFRSKKFILRERVPSMERHITNNLFFSKSRNFMRNFVELVCGVHASAVDYDTFMSVCSSCGGLAVLLDFYFNFPNTFLELSTQKLIESILEKIRYITITQNVRVVKVQHFKDYVELTDAQGEKYTAQALILAIPWNKVEQIQFEPPIPKEFCPPPKAKLKPGRLITQFSLSYSKCHWAEAGYSGNFLSSKPLVCGHECRQATYSGYMVHSAQESDSVRQTVLDLLSSHFGDEMREPLKYQQSTTELSMARHKPQVTPWHRVIWSSSSAMATNYRSLMGGAVQSGVRAAVSALFAVRPQLVSWVDMLEVRETNPYERCRPPDRLSSLLSRLNLYNVTFYSFFILGLLWLLKIGYCHAIRTHSYS</sequence>
<organism evidence="7 8">
    <name type="scientific">Drosophila guanche</name>
    <name type="common">Fruit fly</name>
    <dbReference type="NCBI Taxonomy" id="7266"/>
    <lineage>
        <taxon>Eukaryota</taxon>
        <taxon>Metazoa</taxon>
        <taxon>Ecdysozoa</taxon>
        <taxon>Arthropoda</taxon>
        <taxon>Hexapoda</taxon>
        <taxon>Insecta</taxon>
        <taxon>Pterygota</taxon>
        <taxon>Neoptera</taxon>
        <taxon>Endopterygota</taxon>
        <taxon>Diptera</taxon>
        <taxon>Brachycera</taxon>
        <taxon>Muscomorpha</taxon>
        <taxon>Ephydroidea</taxon>
        <taxon>Drosophilidae</taxon>
        <taxon>Drosophila</taxon>
        <taxon>Sophophora</taxon>
    </lineage>
</organism>
<name>A0A3B0JKD5_DROGU</name>
<dbReference type="InterPro" id="IPR002937">
    <property type="entry name" value="Amino_oxidase"/>
</dbReference>
<proteinExistence type="inferred from homology"/>
<dbReference type="Gene3D" id="3.50.50.60">
    <property type="entry name" value="FAD/NAD(P)-binding domain"/>
    <property type="match status" value="1"/>
</dbReference>
<dbReference type="EMBL" id="OUUW01000007">
    <property type="protein sequence ID" value="SPP82804.1"/>
    <property type="molecule type" value="Genomic_DNA"/>
</dbReference>
<feature type="domain" description="Amine oxidase" evidence="6">
    <location>
        <begin position="63"/>
        <end position="412"/>
    </location>
</feature>
<dbReference type="OMA" id="MEQHICH"/>
<dbReference type="OrthoDB" id="7777654at2759"/>
<dbReference type="EC" id="1.4.3.4" evidence="3"/>
<dbReference type="STRING" id="7266.A0A3B0JKD5"/>
<dbReference type="GO" id="GO:0097621">
    <property type="term" value="F:monoamine oxidase activity"/>
    <property type="evidence" value="ECO:0007669"/>
    <property type="project" value="UniProtKB-EC"/>
</dbReference>
<comment type="subcellular location">
    <subcellularLocation>
        <location evidence="1">Mitochondrion outer membrane</location>
        <topology evidence="1">Single-pass type IV membrane protein</topology>
        <orientation evidence="1">Cytoplasmic side</orientation>
    </subcellularLocation>
</comment>
<gene>
    <name evidence="7" type="ORF">DGUA_6G017546</name>
</gene>
<dbReference type="SUPFAM" id="SSF51905">
    <property type="entry name" value="FAD/NAD(P)-binding domain"/>
    <property type="match status" value="1"/>
</dbReference>
<evidence type="ECO:0000256" key="5">
    <source>
        <dbReference type="SAM" id="Phobius"/>
    </source>
</evidence>
<evidence type="ECO:0000256" key="2">
    <source>
        <dbReference type="ARBA" id="ARBA00005995"/>
    </source>
</evidence>
<keyword evidence="8" id="KW-1185">Reference proteome</keyword>
<dbReference type="InterPro" id="IPR050703">
    <property type="entry name" value="Flavin_MAO"/>
</dbReference>
<protein>
    <recommendedName>
        <fullName evidence="3">monoamine oxidase</fullName>
        <ecNumber evidence="3">1.4.3.4</ecNumber>
    </recommendedName>
</protein>
<evidence type="ECO:0000313" key="8">
    <source>
        <dbReference type="Proteomes" id="UP000268350"/>
    </source>
</evidence>
<accession>A0A3B0JKD5</accession>
<dbReference type="Pfam" id="PF13450">
    <property type="entry name" value="NAD_binding_8"/>
    <property type="match status" value="1"/>
</dbReference>
<keyword evidence="5" id="KW-0812">Transmembrane</keyword>
<dbReference type="PANTHER" id="PTHR43563">
    <property type="entry name" value="AMINE OXIDASE"/>
    <property type="match status" value="1"/>
</dbReference>
<evidence type="ECO:0000256" key="3">
    <source>
        <dbReference type="ARBA" id="ARBA00012804"/>
    </source>
</evidence>
<dbReference type="PANTHER" id="PTHR43563:SF1">
    <property type="entry name" value="AMINE OXIDASE [FLAVIN-CONTAINING] B"/>
    <property type="match status" value="1"/>
</dbReference>
<dbReference type="GO" id="GO:0005741">
    <property type="term" value="C:mitochondrial outer membrane"/>
    <property type="evidence" value="ECO:0007669"/>
    <property type="project" value="UniProtKB-SubCell"/>
</dbReference>
<evidence type="ECO:0000256" key="1">
    <source>
        <dbReference type="ARBA" id="ARBA00004362"/>
    </source>
</evidence>
<dbReference type="Pfam" id="PF01593">
    <property type="entry name" value="Amino_oxidase"/>
    <property type="match status" value="1"/>
</dbReference>
<dbReference type="InterPro" id="IPR036188">
    <property type="entry name" value="FAD/NAD-bd_sf"/>
</dbReference>
<dbReference type="Proteomes" id="UP000268350">
    <property type="component" value="Unassembled WGS sequence"/>
</dbReference>
<reference evidence="8" key="1">
    <citation type="submission" date="2018-01" db="EMBL/GenBank/DDBJ databases">
        <authorList>
            <person name="Alioto T."/>
            <person name="Alioto T."/>
        </authorList>
    </citation>
    <scope>NUCLEOTIDE SEQUENCE [LARGE SCALE GENOMIC DNA]</scope>
</reference>